<dbReference type="Proteomes" id="UP001140096">
    <property type="component" value="Unassembled WGS sequence"/>
</dbReference>
<dbReference type="EMBL" id="JANBUP010000398">
    <property type="protein sequence ID" value="KAJ2811613.1"/>
    <property type="molecule type" value="Genomic_DNA"/>
</dbReference>
<gene>
    <name evidence="1" type="ORF">H4S07_001955</name>
</gene>
<evidence type="ECO:0000313" key="1">
    <source>
        <dbReference type="EMBL" id="KAJ2811613.1"/>
    </source>
</evidence>
<sequence>MRDLDRERQTTDDAIAGQEQKQCELKRQIEELEARIAELDETNVESEELPDESVLKLQIMRGLGVEPLEDPETGLISKARLWTANEACVVSVDENMPAQQMAARLWDLCSA</sequence>
<name>A0ACC1LLF5_9FUNG</name>
<keyword evidence="2" id="KW-1185">Reference proteome</keyword>
<accession>A0ACC1LLF5</accession>
<organism evidence="1 2">
    <name type="scientific">Coemansia furcata</name>
    <dbReference type="NCBI Taxonomy" id="417177"/>
    <lineage>
        <taxon>Eukaryota</taxon>
        <taxon>Fungi</taxon>
        <taxon>Fungi incertae sedis</taxon>
        <taxon>Zoopagomycota</taxon>
        <taxon>Kickxellomycotina</taxon>
        <taxon>Kickxellomycetes</taxon>
        <taxon>Kickxellales</taxon>
        <taxon>Kickxellaceae</taxon>
        <taxon>Coemansia</taxon>
    </lineage>
</organism>
<comment type="caution">
    <text evidence="1">The sequence shown here is derived from an EMBL/GenBank/DDBJ whole genome shotgun (WGS) entry which is preliminary data.</text>
</comment>
<proteinExistence type="predicted"/>
<evidence type="ECO:0000313" key="2">
    <source>
        <dbReference type="Proteomes" id="UP001140096"/>
    </source>
</evidence>
<reference evidence="1" key="1">
    <citation type="submission" date="2022-07" db="EMBL/GenBank/DDBJ databases">
        <title>Phylogenomic reconstructions and comparative analyses of Kickxellomycotina fungi.</title>
        <authorList>
            <person name="Reynolds N.K."/>
            <person name="Stajich J.E."/>
            <person name="Barry K."/>
            <person name="Grigoriev I.V."/>
            <person name="Crous P."/>
            <person name="Smith M.E."/>
        </authorList>
    </citation>
    <scope>NUCLEOTIDE SEQUENCE</scope>
    <source>
        <strain evidence="1">CBS 102833</strain>
    </source>
</reference>
<protein>
    <submittedName>
        <fullName evidence="1">Uncharacterized protein</fullName>
    </submittedName>
</protein>